<dbReference type="Gene3D" id="3.40.50.300">
    <property type="entry name" value="P-loop containing nucleotide triphosphate hydrolases"/>
    <property type="match status" value="1"/>
</dbReference>
<dbReference type="GO" id="GO:0006334">
    <property type="term" value="P:nucleosome assembly"/>
    <property type="evidence" value="ECO:0007669"/>
    <property type="project" value="TreeGrafter"/>
</dbReference>
<dbReference type="GO" id="GO:0006337">
    <property type="term" value="P:nucleosome disassembly"/>
    <property type="evidence" value="ECO:0007669"/>
    <property type="project" value="TreeGrafter"/>
</dbReference>
<protein>
    <recommendedName>
        <fullName evidence="6">ATPase AAA-type core domain-containing protein</fullName>
    </recommendedName>
</protein>
<dbReference type="PANTHER" id="PTHR23069">
    <property type="entry name" value="AAA DOMAIN-CONTAINING"/>
    <property type="match status" value="1"/>
</dbReference>
<comment type="similarity">
    <text evidence="1">Belongs to the AAA ATPase family.</text>
</comment>
<dbReference type="PANTHER" id="PTHR23069:SF0">
    <property type="entry name" value="TAT-BINDING HOMOLOG 7"/>
    <property type="match status" value="1"/>
</dbReference>
<dbReference type="GO" id="GO:0045815">
    <property type="term" value="P:transcription initiation-coupled chromatin remodeling"/>
    <property type="evidence" value="ECO:0007669"/>
    <property type="project" value="TreeGrafter"/>
</dbReference>
<dbReference type="GO" id="GO:0005524">
    <property type="term" value="F:ATP binding"/>
    <property type="evidence" value="ECO:0007669"/>
    <property type="project" value="UniProtKB-KW"/>
</dbReference>
<dbReference type="GO" id="GO:0003682">
    <property type="term" value="F:chromatin binding"/>
    <property type="evidence" value="ECO:0007669"/>
    <property type="project" value="TreeGrafter"/>
</dbReference>
<dbReference type="InterPro" id="IPR027417">
    <property type="entry name" value="P-loop_NTPase"/>
</dbReference>
<evidence type="ECO:0000256" key="1">
    <source>
        <dbReference type="ARBA" id="ARBA00006914"/>
    </source>
</evidence>
<reference evidence="4" key="1">
    <citation type="submission" date="2018-11" db="EMBL/GenBank/DDBJ databases">
        <authorList>
            <consortium name="Pathogen Informatics"/>
        </authorList>
    </citation>
    <scope>NUCLEOTIDE SEQUENCE</scope>
</reference>
<evidence type="ECO:0000256" key="3">
    <source>
        <dbReference type="ARBA" id="ARBA00022840"/>
    </source>
</evidence>
<gene>
    <name evidence="4" type="ORF">PXEA_LOCUS9150</name>
</gene>
<name>A0A448WMQ8_9PLAT</name>
<proteinExistence type="inferred from homology"/>
<dbReference type="GO" id="GO:0042393">
    <property type="term" value="F:histone binding"/>
    <property type="evidence" value="ECO:0007669"/>
    <property type="project" value="TreeGrafter"/>
</dbReference>
<evidence type="ECO:0000313" key="5">
    <source>
        <dbReference type="Proteomes" id="UP000784294"/>
    </source>
</evidence>
<dbReference type="SUPFAM" id="SSF52540">
    <property type="entry name" value="P-loop containing nucleoside triphosphate hydrolases"/>
    <property type="match status" value="1"/>
</dbReference>
<dbReference type="EMBL" id="CAAALY010025572">
    <property type="protein sequence ID" value="VEL15710.1"/>
    <property type="molecule type" value="Genomic_DNA"/>
</dbReference>
<keyword evidence="5" id="KW-1185">Reference proteome</keyword>
<dbReference type="OrthoDB" id="5421at2759"/>
<dbReference type="Proteomes" id="UP000784294">
    <property type="component" value="Unassembled WGS sequence"/>
</dbReference>
<dbReference type="GO" id="GO:0016887">
    <property type="term" value="F:ATP hydrolysis activity"/>
    <property type="evidence" value="ECO:0007669"/>
    <property type="project" value="TreeGrafter"/>
</dbReference>
<evidence type="ECO:0000256" key="2">
    <source>
        <dbReference type="ARBA" id="ARBA00022741"/>
    </source>
</evidence>
<evidence type="ECO:0008006" key="6">
    <source>
        <dbReference type="Google" id="ProtNLM"/>
    </source>
</evidence>
<sequence>MRDRLIARGNLADIEPMEIDTSIGFDDVGGHAEQIRALKETVILPLIYPEVFARFKIEPPRGVLFHGPPGNF</sequence>
<organism evidence="4 5">
    <name type="scientific">Protopolystoma xenopodis</name>
    <dbReference type="NCBI Taxonomy" id="117903"/>
    <lineage>
        <taxon>Eukaryota</taxon>
        <taxon>Metazoa</taxon>
        <taxon>Spiralia</taxon>
        <taxon>Lophotrochozoa</taxon>
        <taxon>Platyhelminthes</taxon>
        <taxon>Monogenea</taxon>
        <taxon>Polyopisthocotylea</taxon>
        <taxon>Polystomatidea</taxon>
        <taxon>Polystomatidae</taxon>
        <taxon>Protopolystoma</taxon>
    </lineage>
</organism>
<accession>A0A448WMQ8</accession>
<comment type="caution">
    <text evidence="4">The sequence shown here is derived from an EMBL/GenBank/DDBJ whole genome shotgun (WGS) entry which is preliminary data.</text>
</comment>
<keyword evidence="2" id="KW-0547">Nucleotide-binding</keyword>
<dbReference type="GO" id="GO:0005634">
    <property type="term" value="C:nucleus"/>
    <property type="evidence" value="ECO:0007669"/>
    <property type="project" value="TreeGrafter"/>
</dbReference>
<keyword evidence="3" id="KW-0067">ATP-binding</keyword>
<dbReference type="InterPro" id="IPR045199">
    <property type="entry name" value="ATAD2-like"/>
</dbReference>
<evidence type="ECO:0000313" key="4">
    <source>
        <dbReference type="EMBL" id="VEL15710.1"/>
    </source>
</evidence>
<dbReference type="AlphaFoldDB" id="A0A448WMQ8"/>